<keyword evidence="1" id="KW-1133">Transmembrane helix</keyword>
<feature type="transmembrane region" description="Helical" evidence="1">
    <location>
        <begin position="71"/>
        <end position="94"/>
    </location>
</feature>
<evidence type="ECO:0008006" key="4">
    <source>
        <dbReference type="Google" id="ProtNLM"/>
    </source>
</evidence>
<dbReference type="Pfam" id="PF10326">
    <property type="entry name" value="7TM_GPCR_Str"/>
    <property type="match status" value="1"/>
</dbReference>
<proteinExistence type="predicted"/>
<evidence type="ECO:0000313" key="2">
    <source>
        <dbReference type="EMBL" id="CAI5453480.1"/>
    </source>
</evidence>
<organism evidence="2 3">
    <name type="scientific">Caenorhabditis angaria</name>
    <dbReference type="NCBI Taxonomy" id="860376"/>
    <lineage>
        <taxon>Eukaryota</taxon>
        <taxon>Metazoa</taxon>
        <taxon>Ecdysozoa</taxon>
        <taxon>Nematoda</taxon>
        <taxon>Chromadorea</taxon>
        <taxon>Rhabditida</taxon>
        <taxon>Rhabditina</taxon>
        <taxon>Rhabditomorpha</taxon>
        <taxon>Rhabditoidea</taxon>
        <taxon>Rhabditidae</taxon>
        <taxon>Peloderinae</taxon>
        <taxon>Caenorhabditis</taxon>
    </lineage>
</organism>
<dbReference type="OrthoDB" id="5869258at2759"/>
<reference evidence="2" key="1">
    <citation type="submission" date="2022-11" db="EMBL/GenBank/DDBJ databases">
        <authorList>
            <person name="Kikuchi T."/>
        </authorList>
    </citation>
    <scope>NUCLEOTIDE SEQUENCE</scope>
    <source>
        <strain evidence="2">PS1010</strain>
    </source>
</reference>
<feature type="transmembrane region" description="Helical" evidence="1">
    <location>
        <begin position="115"/>
        <end position="140"/>
    </location>
</feature>
<dbReference type="AlphaFoldDB" id="A0A9P1IYP0"/>
<name>A0A9P1IYP0_9PELO</name>
<dbReference type="Gene3D" id="1.20.1070.10">
    <property type="entry name" value="Rhodopsin 7-helix transmembrane proteins"/>
    <property type="match status" value="1"/>
</dbReference>
<comment type="caution">
    <text evidence="2">The sequence shown here is derived from an EMBL/GenBank/DDBJ whole genome shotgun (WGS) entry which is preliminary data.</text>
</comment>
<dbReference type="Proteomes" id="UP001152747">
    <property type="component" value="Unassembled WGS sequence"/>
</dbReference>
<dbReference type="PANTHER" id="PTHR22943:SF46">
    <property type="entry name" value="SEVEN TM RECEPTOR"/>
    <property type="match status" value="1"/>
</dbReference>
<keyword evidence="3" id="KW-1185">Reference proteome</keyword>
<keyword evidence="1" id="KW-0812">Transmembrane</keyword>
<evidence type="ECO:0000313" key="3">
    <source>
        <dbReference type="Proteomes" id="UP001152747"/>
    </source>
</evidence>
<feature type="transmembrane region" description="Helical" evidence="1">
    <location>
        <begin position="152"/>
        <end position="173"/>
    </location>
</feature>
<keyword evidence="1" id="KW-0472">Membrane</keyword>
<dbReference type="InterPro" id="IPR019428">
    <property type="entry name" value="7TM_GPCR_serpentine_rcpt_Str"/>
</dbReference>
<dbReference type="GO" id="GO:0038022">
    <property type="term" value="F:G protein-coupled olfactory receptor activity"/>
    <property type="evidence" value="ECO:0007669"/>
    <property type="project" value="TreeGrafter"/>
</dbReference>
<dbReference type="SUPFAM" id="SSF81321">
    <property type="entry name" value="Family A G protein-coupled receptor-like"/>
    <property type="match status" value="1"/>
</dbReference>
<dbReference type="GO" id="GO:0042048">
    <property type="term" value="P:olfactory behavior"/>
    <property type="evidence" value="ECO:0007669"/>
    <property type="project" value="TreeGrafter"/>
</dbReference>
<accession>A0A9P1IYP0</accession>
<sequence length="204" mass="23566">MPHFQWGLYNLLNEFVKVAIRLCTLAEWNPELDQLINFSLLKTYNILPNEIVYHGSYYYNLDSSVNIQNTLITIGVNCMSSGCLLIILICGTKTNIKMKTRRTVSKKFDDLQRQLFRALVIQTIIPFFTMFLPASLILILPIFKITLGSSELLIMVFITTYPLIDPLIVLYIVKDYRKTIFRFVKCVKKNRAIQSSSIIVSNKL</sequence>
<gene>
    <name evidence="2" type="ORF">CAMP_LOCUS16117</name>
</gene>
<evidence type="ECO:0000256" key="1">
    <source>
        <dbReference type="SAM" id="Phobius"/>
    </source>
</evidence>
<dbReference type="GO" id="GO:0005886">
    <property type="term" value="C:plasma membrane"/>
    <property type="evidence" value="ECO:0007669"/>
    <property type="project" value="TreeGrafter"/>
</dbReference>
<protein>
    <recommendedName>
        <fullName evidence="4">G-protein coupled receptors family 1 profile domain-containing protein</fullName>
    </recommendedName>
</protein>
<dbReference type="PANTHER" id="PTHR22943">
    <property type="entry name" value="7-TRANSMEMBRANE DOMAIN RECEPTOR C.ELEGANS"/>
    <property type="match status" value="1"/>
</dbReference>
<dbReference type="EMBL" id="CANHGI010000005">
    <property type="protein sequence ID" value="CAI5453480.1"/>
    <property type="molecule type" value="Genomic_DNA"/>
</dbReference>